<organism evidence="2 3">
    <name type="scientific">Oleispira antarctica RB-8</name>
    <dbReference type="NCBI Taxonomy" id="698738"/>
    <lineage>
        <taxon>Bacteria</taxon>
        <taxon>Pseudomonadati</taxon>
        <taxon>Pseudomonadota</taxon>
        <taxon>Gammaproteobacteria</taxon>
        <taxon>Oceanospirillales</taxon>
        <taxon>Oceanospirillaceae</taxon>
        <taxon>Oleispira</taxon>
    </lineage>
</organism>
<dbReference type="InterPro" id="IPR045057">
    <property type="entry name" value="Gcn5-rel_NAT"/>
</dbReference>
<name>R4YRT3_OLEAN</name>
<evidence type="ECO:0000313" key="3">
    <source>
        <dbReference type="Proteomes" id="UP000032749"/>
    </source>
</evidence>
<evidence type="ECO:0000313" key="2">
    <source>
        <dbReference type="EMBL" id="CCK77640.1"/>
    </source>
</evidence>
<dbReference type="Proteomes" id="UP000032749">
    <property type="component" value="Chromosome"/>
</dbReference>
<dbReference type="PANTHER" id="PTHR31435:SF9">
    <property type="entry name" value="PROTEIN NATD1"/>
    <property type="match status" value="1"/>
</dbReference>
<dbReference type="OrthoDB" id="9813275at2"/>
<reference evidence="2 3" key="1">
    <citation type="journal article" date="2013" name="Nat. Commun.">
        <title>Genome sequence and functional genomic analysis of the oil-degrading bacterium Oleispira antarctica.</title>
        <authorList>
            <person name="Kube M."/>
            <person name="Chernikova T.N."/>
            <person name="Al-Ramahi Y."/>
            <person name="Beloqui A."/>
            <person name="Lopez-Cortez N."/>
            <person name="Guazzaroni M.E."/>
            <person name="Heipieper H.J."/>
            <person name="Klages S."/>
            <person name="Kotsyurbenko O.R."/>
            <person name="Langer I."/>
            <person name="Nechitaylo T.Y."/>
            <person name="Lunsdorf H."/>
            <person name="Fernandez M."/>
            <person name="Juarez S."/>
            <person name="Ciordia S."/>
            <person name="Singer A."/>
            <person name="Kagan O."/>
            <person name="Egorova O."/>
            <person name="Petit P.A."/>
            <person name="Stogios P."/>
            <person name="Kim Y."/>
            <person name="Tchigvintsev A."/>
            <person name="Flick R."/>
            <person name="Denaro R."/>
            <person name="Genovese M."/>
            <person name="Albar J.P."/>
            <person name="Reva O.N."/>
            <person name="Martinez-Gomariz M."/>
            <person name="Tran H."/>
            <person name="Ferrer M."/>
            <person name="Savchenko A."/>
            <person name="Yakunin A.F."/>
            <person name="Yakimov M.M."/>
            <person name="Golyshina O.V."/>
            <person name="Reinhardt R."/>
            <person name="Golyshin P.N."/>
        </authorList>
    </citation>
    <scope>NUCLEOTIDE SEQUENCE [LARGE SCALE GENOMIC DNA]</scope>
</reference>
<dbReference type="InterPro" id="IPR016181">
    <property type="entry name" value="Acyl_CoA_acyltransferase"/>
</dbReference>
<dbReference type="AlphaFoldDB" id="R4YRT3"/>
<dbReference type="SUPFAM" id="SSF55729">
    <property type="entry name" value="Acyl-CoA N-acyltransferases (Nat)"/>
    <property type="match status" value="1"/>
</dbReference>
<dbReference type="HOGENOM" id="CLU_132888_1_2_6"/>
<evidence type="ECO:0000259" key="1">
    <source>
        <dbReference type="PROSITE" id="PS51729"/>
    </source>
</evidence>
<dbReference type="InterPro" id="IPR031165">
    <property type="entry name" value="GNAT_YJDJ"/>
</dbReference>
<dbReference type="PANTHER" id="PTHR31435">
    <property type="entry name" value="PROTEIN NATD1"/>
    <property type="match status" value="1"/>
</dbReference>
<gene>
    <name evidence="2" type="ORF">OLEAN_C34640</name>
</gene>
<protein>
    <recommendedName>
        <fullName evidence="1">N-acetyltransferase domain-containing protein</fullName>
    </recommendedName>
</protein>
<accession>R4YRT3</accession>
<sequence>MNTVNHQIESNRFVLAKDGYECLLDYKLSGRESSQSDTHQKIDFNRTYVPTELRGQKLAEQLVVAGLAWAKEQDYDIEASCSYVKKFL</sequence>
<keyword evidence="3" id="KW-1185">Reference proteome</keyword>
<proteinExistence type="predicted"/>
<dbReference type="Gene3D" id="3.40.630.30">
    <property type="match status" value="1"/>
</dbReference>
<feature type="domain" description="N-acetyltransferase" evidence="1">
    <location>
        <begin position="5"/>
        <end position="88"/>
    </location>
</feature>
<dbReference type="Pfam" id="PF14542">
    <property type="entry name" value="Acetyltransf_CG"/>
    <property type="match status" value="1"/>
</dbReference>
<dbReference type="KEGG" id="oai:OLEAN_C34640"/>
<dbReference type="EMBL" id="FO203512">
    <property type="protein sequence ID" value="CCK77640.1"/>
    <property type="molecule type" value="Genomic_DNA"/>
</dbReference>
<dbReference type="PROSITE" id="PS51729">
    <property type="entry name" value="GNAT_YJDJ"/>
    <property type="match status" value="1"/>
</dbReference>
<dbReference type="STRING" id="698738.OLEAN_C34640"/>